<dbReference type="InterPro" id="IPR027417">
    <property type="entry name" value="P-loop_NTPase"/>
</dbReference>
<accession>A0A8D9GMC3</accession>
<protein>
    <recommendedName>
        <fullName evidence="3">AAA ATPase AAA+ lid domain-containing protein</fullName>
    </recommendedName>
</protein>
<evidence type="ECO:0000313" key="5">
    <source>
        <dbReference type="Proteomes" id="UP000694005"/>
    </source>
</evidence>
<dbReference type="Gene3D" id="1.10.8.60">
    <property type="match status" value="1"/>
</dbReference>
<dbReference type="GO" id="GO:0016887">
    <property type="term" value="F:ATP hydrolysis activity"/>
    <property type="evidence" value="ECO:0007669"/>
    <property type="project" value="InterPro"/>
</dbReference>
<evidence type="ECO:0000259" key="3">
    <source>
        <dbReference type="Pfam" id="PF17862"/>
    </source>
</evidence>
<feature type="transmembrane region" description="Helical" evidence="2">
    <location>
        <begin position="33"/>
        <end position="51"/>
    </location>
</feature>
<dbReference type="PANTHER" id="PTHR48470">
    <property type="entry name" value="CELL DIVISION CONTROL PROTEIN 48 C ISOFORM 1"/>
    <property type="match status" value="1"/>
</dbReference>
<organism evidence="4 5">
    <name type="scientific">Brassica campestris</name>
    <name type="common">Field mustard</name>
    <dbReference type="NCBI Taxonomy" id="3711"/>
    <lineage>
        <taxon>Eukaryota</taxon>
        <taxon>Viridiplantae</taxon>
        <taxon>Streptophyta</taxon>
        <taxon>Embryophyta</taxon>
        <taxon>Tracheophyta</taxon>
        <taxon>Spermatophyta</taxon>
        <taxon>Magnoliopsida</taxon>
        <taxon>eudicotyledons</taxon>
        <taxon>Gunneridae</taxon>
        <taxon>Pentapetalae</taxon>
        <taxon>rosids</taxon>
        <taxon>malvids</taxon>
        <taxon>Brassicales</taxon>
        <taxon>Brassicaceae</taxon>
        <taxon>Brassiceae</taxon>
        <taxon>Brassica</taxon>
    </lineage>
</organism>
<dbReference type="Pfam" id="PF17862">
    <property type="entry name" value="AAA_lid_3"/>
    <property type="match status" value="1"/>
</dbReference>
<gene>
    <name evidence="4" type="ORF">BRAPAZ1V2_A03P46230.2</name>
</gene>
<feature type="compositionally biased region" description="Low complexity" evidence="1">
    <location>
        <begin position="68"/>
        <end position="84"/>
    </location>
</feature>
<dbReference type="Gramene" id="A03p46230.2_BraZ1">
    <property type="protein sequence ID" value="A03p46230.2_BraZ1.CDS"/>
    <property type="gene ID" value="A03g46230.2_BraZ1"/>
</dbReference>
<dbReference type="Proteomes" id="UP000694005">
    <property type="component" value="Chromosome A03"/>
</dbReference>
<evidence type="ECO:0000256" key="1">
    <source>
        <dbReference type="SAM" id="MobiDB-lite"/>
    </source>
</evidence>
<keyword evidence="2" id="KW-1133">Transmembrane helix</keyword>
<feature type="region of interest" description="Disordered" evidence="1">
    <location>
        <begin position="62"/>
        <end position="84"/>
    </location>
</feature>
<dbReference type="InterPro" id="IPR055278">
    <property type="entry name" value="CDC48c"/>
</dbReference>
<keyword evidence="2" id="KW-0472">Membrane</keyword>
<evidence type="ECO:0000313" key="4">
    <source>
        <dbReference type="EMBL" id="CAG7883280.1"/>
    </source>
</evidence>
<reference evidence="4 5" key="1">
    <citation type="submission" date="2021-07" db="EMBL/GenBank/DDBJ databases">
        <authorList>
            <consortium name="Genoscope - CEA"/>
            <person name="William W."/>
        </authorList>
    </citation>
    <scope>NUCLEOTIDE SEQUENCE [LARGE SCALE GENOMIC DNA]</scope>
</reference>
<evidence type="ECO:0000256" key="2">
    <source>
        <dbReference type="SAM" id="Phobius"/>
    </source>
</evidence>
<keyword evidence="2" id="KW-0812">Transmembrane</keyword>
<dbReference type="Gene3D" id="3.40.50.300">
    <property type="entry name" value="P-loop containing nucleotide triphosphate hydrolases"/>
    <property type="match status" value="1"/>
</dbReference>
<dbReference type="EMBL" id="LS974619">
    <property type="protein sequence ID" value="CAG7883280.1"/>
    <property type="molecule type" value="Genomic_DNA"/>
</dbReference>
<dbReference type="InterPro" id="IPR041569">
    <property type="entry name" value="AAA_lid_3"/>
</dbReference>
<proteinExistence type="predicted"/>
<dbReference type="PANTHER" id="PTHR48470:SF1">
    <property type="entry name" value="CELL DIVISION CONTROL PROTEIN 48 C ISOFORM 1"/>
    <property type="match status" value="1"/>
</dbReference>
<dbReference type="AlphaFoldDB" id="A0A8D9GMC3"/>
<name>A0A8D9GMC3_BRACM</name>
<sequence>MIVKSLTRAGRLISDRVQCNLREISIWLVVQDYSLGCVVFFSLFSIVLRRFTTPFNIDDKRTNKERSVSSSSSSSQDSGDVVSTSEDAVYSEKFDLTNNSLRDHYAKLNTSSEKPIVEVETVTNKDSSKMTTTGLRKDGKVSRSVSGTTTYECEATNRLEALDAALRRNGRFDCEIALGLPDVDARAQILSVVVQRLRLETCYGKEETRRSSVDLDAIARINCEGFSGADLANLVDKAIHVAIEEKFISIESSEGDGVIDCTIKVTHFQQAVSLAHRL</sequence>
<feature type="domain" description="AAA ATPase AAA+ lid" evidence="3">
    <location>
        <begin position="212"/>
        <end position="252"/>
    </location>
</feature>
<dbReference type="SUPFAM" id="SSF52540">
    <property type="entry name" value="P-loop containing nucleoside triphosphate hydrolases"/>
    <property type="match status" value="1"/>
</dbReference>